<gene>
    <name evidence="1" type="ORF">LCGC14_3098480</name>
</gene>
<reference evidence="1" key="1">
    <citation type="journal article" date="2015" name="Nature">
        <title>Complex archaea that bridge the gap between prokaryotes and eukaryotes.</title>
        <authorList>
            <person name="Spang A."/>
            <person name="Saw J.H."/>
            <person name="Jorgensen S.L."/>
            <person name="Zaremba-Niedzwiedzka K."/>
            <person name="Martijn J."/>
            <person name="Lind A.E."/>
            <person name="van Eijk R."/>
            <person name="Schleper C."/>
            <person name="Guy L."/>
            <person name="Ettema T.J."/>
        </authorList>
    </citation>
    <scope>NUCLEOTIDE SEQUENCE</scope>
</reference>
<accession>A0A0F8YFW3</accession>
<protein>
    <submittedName>
        <fullName evidence="1">Uncharacterized protein</fullName>
    </submittedName>
</protein>
<dbReference type="AlphaFoldDB" id="A0A0F8YFW3"/>
<sequence length="307" mass="33004">MDVQSDTINAQRTISNSIIEKTQEQFSIAVGTDDSNSYQLGIQVKNEGPNSIQISNIWIINKSDVNYPVKNIPINYNDAFITPGTNSSILETQLLYMIPNEYDIKVVSALGTIKKAELNVGGNNYLLAEMFTIPPDVRLNENVTLALRVTNVGPTLITGINPTALLVDGAEITIPLPHPWINGVPELVSPVIIPVDLEPTESTIFTWQSNLNGAGLISGKIKFSSSATGSESTTGFVVTSNTASDKLTVRDPKGGAGEEIVIKDELFGKPDVFMLVPNTFGTNADEALWGITVANPTDAPMEVTKVS</sequence>
<dbReference type="EMBL" id="LAZR01066693">
    <property type="protein sequence ID" value="KKK53069.1"/>
    <property type="molecule type" value="Genomic_DNA"/>
</dbReference>
<feature type="non-terminal residue" evidence="1">
    <location>
        <position position="307"/>
    </location>
</feature>
<comment type="caution">
    <text evidence="1">The sequence shown here is derived from an EMBL/GenBank/DDBJ whole genome shotgun (WGS) entry which is preliminary data.</text>
</comment>
<organism evidence="1">
    <name type="scientific">marine sediment metagenome</name>
    <dbReference type="NCBI Taxonomy" id="412755"/>
    <lineage>
        <taxon>unclassified sequences</taxon>
        <taxon>metagenomes</taxon>
        <taxon>ecological metagenomes</taxon>
    </lineage>
</organism>
<name>A0A0F8YFW3_9ZZZZ</name>
<proteinExistence type="predicted"/>
<evidence type="ECO:0000313" key="1">
    <source>
        <dbReference type="EMBL" id="KKK53069.1"/>
    </source>
</evidence>